<evidence type="ECO:0000256" key="1">
    <source>
        <dbReference type="ARBA" id="ARBA00022737"/>
    </source>
</evidence>
<keyword evidence="5" id="KW-1185">Reference proteome</keyword>
<dbReference type="STRING" id="1034943.BN59_02595"/>
<dbReference type="InterPro" id="IPR052346">
    <property type="entry name" value="O-mannosyl-transferase_TMTC"/>
</dbReference>
<dbReference type="Proteomes" id="UP000044071">
    <property type="component" value="Unassembled WGS sequence"/>
</dbReference>
<organism evidence="4 5">
    <name type="scientific">Legionella massiliensis</name>
    <dbReference type="NCBI Taxonomy" id="1034943"/>
    <lineage>
        <taxon>Bacteria</taxon>
        <taxon>Pseudomonadati</taxon>
        <taxon>Pseudomonadota</taxon>
        <taxon>Gammaproteobacteria</taxon>
        <taxon>Legionellales</taxon>
        <taxon>Legionellaceae</taxon>
        <taxon>Legionella</taxon>
    </lineage>
</organism>
<dbReference type="EMBL" id="CCSB01000003">
    <property type="protein sequence ID" value="CDZ78285.1"/>
    <property type="molecule type" value="Genomic_DNA"/>
</dbReference>
<evidence type="ECO:0000256" key="2">
    <source>
        <dbReference type="ARBA" id="ARBA00022803"/>
    </source>
</evidence>
<dbReference type="SMART" id="SM00028">
    <property type="entry name" value="TPR"/>
    <property type="match status" value="4"/>
</dbReference>
<dbReference type="InterPro" id="IPR011990">
    <property type="entry name" value="TPR-like_helical_dom_sf"/>
</dbReference>
<sequence length="229" mass="25764">MIHSPKQHNAAVYNTQLGLAYLKQGDRVRAKRKLIRALDLAPKSADTNAAMAYYCEKTGELSDARNYYKRALSLAPNSGAQLNNYGSFLCRQGSYKEAESYFLKAVKDARYLNTAGAYENAGLCTALIPEYTKAEYFFAKALEQDPQRAQSLYELVRIELKQNHANKALAYIKQYQKLAWHESSLLALAVEASHQSGDLKAEKVYKMRLNNLNSTDHTGANNEYNNFNG</sequence>
<evidence type="ECO:0000313" key="4">
    <source>
        <dbReference type="EMBL" id="CDZ78285.1"/>
    </source>
</evidence>
<protein>
    <submittedName>
        <fullName evidence="4">Type IV pilus biogenesis/stability protein PilW</fullName>
    </submittedName>
</protein>
<accession>A0A078KV19</accession>
<name>A0A078KV19_9GAMM</name>
<dbReference type="PANTHER" id="PTHR44227">
    <property type="match status" value="1"/>
</dbReference>
<dbReference type="AlphaFoldDB" id="A0A078KV19"/>
<feature type="repeat" description="TPR" evidence="3">
    <location>
        <begin position="45"/>
        <end position="78"/>
    </location>
</feature>
<dbReference type="InterPro" id="IPR019734">
    <property type="entry name" value="TPR_rpt"/>
</dbReference>
<feature type="repeat" description="TPR" evidence="3">
    <location>
        <begin position="115"/>
        <end position="148"/>
    </location>
</feature>
<keyword evidence="1" id="KW-0677">Repeat</keyword>
<dbReference type="PANTHER" id="PTHR44227:SF3">
    <property type="entry name" value="PROTEIN O-MANNOSYL-TRANSFERASE TMTC4"/>
    <property type="match status" value="1"/>
</dbReference>
<proteinExistence type="predicted"/>
<dbReference type="Pfam" id="PF13432">
    <property type="entry name" value="TPR_16"/>
    <property type="match status" value="1"/>
</dbReference>
<dbReference type="NCBIfam" id="TIGR02521">
    <property type="entry name" value="type_IV_pilW"/>
    <property type="match status" value="1"/>
</dbReference>
<keyword evidence="2 3" id="KW-0802">TPR repeat</keyword>
<reference evidence="4 5" key="1">
    <citation type="submission" date="2014-06" db="EMBL/GenBank/DDBJ databases">
        <authorList>
            <person name="Urmite Genomes Urmite Genomes"/>
        </authorList>
    </citation>
    <scope>NUCLEOTIDE SEQUENCE [LARGE SCALE GENOMIC DNA]</scope>
</reference>
<dbReference type="Gene3D" id="1.25.40.10">
    <property type="entry name" value="Tetratricopeptide repeat domain"/>
    <property type="match status" value="1"/>
</dbReference>
<feature type="repeat" description="TPR" evidence="3">
    <location>
        <begin position="11"/>
        <end position="44"/>
    </location>
</feature>
<dbReference type="SUPFAM" id="SSF48452">
    <property type="entry name" value="TPR-like"/>
    <property type="match status" value="1"/>
</dbReference>
<dbReference type="PROSITE" id="PS50005">
    <property type="entry name" value="TPR"/>
    <property type="match status" value="3"/>
</dbReference>
<evidence type="ECO:0000313" key="5">
    <source>
        <dbReference type="Proteomes" id="UP000044071"/>
    </source>
</evidence>
<evidence type="ECO:0000256" key="3">
    <source>
        <dbReference type="PROSITE-ProRule" id="PRU00339"/>
    </source>
</evidence>
<dbReference type="eggNOG" id="COG3063">
    <property type="taxonomic scope" value="Bacteria"/>
</dbReference>
<dbReference type="InterPro" id="IPR013360">
    <property type="entry name" value="Pilus_4_PilW"/>
</dbReference>
<gene>
    <name evidence="4" type="ORF">BN59_02595</name>
</gene>